<organism evidence="1 2">
    <name type="scientific">Actinoplanes xinjiangensis</name>
    <dbReference type="NCBI Taxonomy" id="512350"/>
    <lineage>
        <taxon>Bacteria</taxon>
        <taxon>Bacillati</taxon>
        <taxon>Actinomycetota</taxon>
        <taxon>Actinomycetes</taxon>
        <taxon>Micromonosporales</taxon>
        <taxon>Micromonosporaceae</taxon>
        <taxon>Actinoplanes</taxon>
    </lineage>
</organism>
<proteinExistence type="predicted"/>
<reference evidence="1 2" key="1">
    <citation type="submission" date="2018-05" db="EMBL/GenBank/DDBJ databases">
        <title>Genomic Encyclopedia of Archaeal and Bacterial Type Strains, Phase II (KMG-II): from individual species to whole genera.</title>
        <authorList>
            <person name="Goeker M."/>
        </authorList>
    </citation>
    <scope>NUCLEOTIDE SEQUENCE [LARGE SCALE GENOMIC DNA]</scope>
    <source>
        <strain evidence="1 2">DSM 45184</strain>
    </source>
</reference>
<keyword evidence="2" id="KW-1185">Reference proteome</keyword>
<evidence type="ECO:0000313" key="1">
    <source>
        <dbReference type="EMBL" id="PWK28042.1"/>
    </source>
</evidence>
<dbReference type="AlphaFoldDB" id="A0A316EDB0"/>
<protein>
    <submittedName>
        <fullName evidence="1">Uncharacterized protein</fullName>
    </submittedName>
</protein>
<evidence type="ECO:0000313" key="2">
    <source>
        <dbReference type="Proteomes" id="UP000245697"/>
    </source>
</evidence>
<accession>A0A316EDB0</accession>
<sequence length="281" mass="32137">MPATRRRLSVFTLIIAMLGALLVAPARPVAAGPGGPGDPWTIGVEMDGRVILTKFPFLYYWSVEFLLTMPGLADGSDPRLRDLAALQALGSRDKYRVGQLEHLLTAWRDSRFRRALEVQINKIRKQYANKPELVAQRDAEIRKLFDEQWRLYLGRYVGIRDNSMRGKAFELAILRMLGVSLDDEDYAYDEKYPKVPGQKQARRPDLLTALLKKLAEMKTGDVGEIQKIRDTLQIARHIGAEQMYLYLLRVVENQNMDDLRDLMNEIVQENANRTADTEFPS</sequence>
<name>A0A316EDB0_9ACTN</name>
<dbReference type="EMBL" id="QGGR01000051">
    <property type="protein sequence ID" value="PWK28042.1"/>
    <property type="molecule type" value="Genomic_DNA"/>
</dbReference>
<gene>
    <name evidence="1" type="ORF">BC793_15116</name>
</gene>
<comment type="caution">
    <text evidence="1">The sequence shown here is derived from an EMBL/GenBank/DDBJ whole genome shotgun (WGS) entry which is preliminary data.</text>
</comment>
<dbReference type="RefSeq" id="WP_109603170.1">
    <property type="nucleotide sequence ID" value="NZ_BONA01000117.1"/>
</dbReference>
<dbReference type="Proteomes" id="UP000245697">
    <property type="component" value="Unassembled WGS sequence"/>
</dbReference>